<accession>A0A9D4AL06</accession>
<sequence length="68" mass="7532">MGRVQPPLVSFCLGFNPWLLDDPSRTNKLTNRLCNPSKTCKAAAFAYVEKLLLKGSWTEASACSAEKR</sequence>
<evidence type="ECO:0000313" key="2">
    <source>
        <dbReference type="Proteomes" id="UP000828251"/>
    </source>
</evidence>
<protein>
    <submittedName>
        <fullName evidence="1">Uncharacterized protein</fullName>
    </submittedName>
</protein>
<name>A0A9D4AL06_9ROSI</name>
<comment type="caution">
    <text evidence="1">The sequence shown here is derived from an EMBL/GenBank/DDBJ whole genome shotgun (WGS) entry which is preliminary data.</text>
</comment>
<proteinExistence type="predicted"/>
<dbReference type="Proteomes" id="UP000828251">
    <property type="component" value="Unassembled WGS sequence"/>
</dbReference>
<dbReference type="EMBL" id="JAIQCV010000001">
    <property type="protein sequence ID" value="KAH1129691.1"/>
    <property type="molecule type" value="Genomic_DNA"/>
</dbReference>
<gene>
    <name evidence="1" type="ORF">J1N35_001069</name>
</gene>
<keyword evidence="2" id="KW-1185">Reference proteome</keyword>
<evidence type="ECO:0000313" key="1">
    <source>
        <dbReference type="EMBL" id="KAH1129691.1"/>
    </source>
</evidence>
<organism evidence="1 2">
    <name type="scientific">Gossypium stocksii</name>
    <dbReference type="NCBI Taxonomy" id="47602"/>
    <lineage>
        <taxon>Eukaryota</taxon>
        <taxon>Viridiplantae</taxon>
        <taxon>Streptophyta</taxon>
        <taxon>Embryophyta</taxon>
        <taxon>Tracheophyta</taxon>
        <taxon>Spermatophyta</taxon>
        <taxon>Magnoliopsida</taxon>
        <taxon>eudicotyledons</taxon>
        <taxon>Gunneridae</taxon>
        <taxon>Pentapetalae</taxon>
        <taxon>rosids</taxon>
        <taxon>malvids</taxon>
        <taxon>Malvales</taxon>
        <taxon>Malvaceae</taxon>
        <taxon>Malvoideae</taxon>
        <taxon>Gossypium</taxon>
    </lineage>
</organism>
<reference evidence="1 2" key="1">
    <citation type="journal article" date="2021" name="Plant Biotechnol. J.">
        <title>Multi-omics assisted identification of the key and species-specific regulatory components of drought-tolerant mechanisms in Gossypium stocksii.</title>
        <authorList>
            <person name="Yu D."/>
            <person name="Ke L."/>
            <person name="Zhang D."/>
            <person name="Wu Y."/>
            <person name="Sun Y."/>
            <person name="Mei J."/>
            <person name="Sun J."/>
            <person name="Sun Y."/>
        </authorList>
    </citation>
    <scope>NUCLEOTIDE SEQUENCE [LARGE SCALE GENOMIC DNA]</scope>
    <source>
        <strain evidence="2">cv. E1</strain>
        <tissue evidence="1">Leaf</tissue>
    </source>
</reference>
<dbReference type="AlphaFoldDB" id="A0A9D4AL06"/>